<dbReference type="Proteomes" id="UP000799302">
    <property type="component" value="Unassembled WGS sequence"/>
</dbReference>
<gene>
    <name evidence="1" type="ORF">BT63DRAFT_288366</name>
</gene>
<accession>A0A6A6U7I6</accession>
<evidence type="ECO:0000313" key="1">
    <source>
        <dbReference type="EMBL" id="KAF2667253.1"/>
    </source>
</evidence>
<proteinExistence type="predicted"/>
<protein>
    <recommendedName>
        <fullName evidence="3">Protein kinase domain-containing protein</fullName>
    </recommendedName>
</protein>
<keyword evidence="2" id="KW-1185">Reference proteome</keyword>
<dbReference type="OrthoDB" id="3734019at2759"/>
<dbReference type="EMBL" id="MU004237">
    <property type="protein sequence ID" value="KAF2667253.1"/>
    <property type="molecule type" value="Genomic_DNA"/>
</dbReference>
<evidence type="ECO:0000313" key="2">
    <source>
        <dbReference type="Proteomes" id="UP000799302"/>
    </source>
</evidence>
<reference evidence="1" key="1">
    <citation type="journal article" date="2020" name="Stud. Mycol.">
        <title>101 Dothideomycetes genomes: a test case for predicting lifestyles and emergence of pathogens.</title>
        <authorList>
            <person name="Haridas S."/>
            <person name="Albert R."/>
            <person name="Binder M."/>
            <person name="Bloem J."/>
            <person name="Labutti K."/>
            <person name="Salamov A."/>
            <person name="Andreopoulos B."/>
            <person name="Baker S."/>
            <person name="Barry K."/>
            <person name="Bills G."/>
            <person name="Bluhm B."/>
            <person name="Cannon C."/>
            <person name="Castanera R."/>
            <person name="Culley D."/>
            <person name="Daum C."/>
            <person name="Ezra D."/>
            <person name="Gonzalez J."/>
            <person name="Henrissat B."/>
            <person name="Kuo A."/>
            <person name="Liang C."/>
            <person name="Lipzen A."/>
            <person name="Lutzoni F."/>
            <person name="Magnuson J."/>
            <person name="Mondo S."/>
            <person name="Nolan M."/>
            <person name="Ohm R."/>
            <person name="Pangilinan J."/>
            <person name="Park H.-J."/>
            <person name="Ramirez L."/>
            <person name="Alfaro M."/>
            <person name="Sun H."/>
            <person name="Tritt A."/>
            <person name="Yoshinaga Y."/>
            <person name="Zwiers L.-H."/>
            <person name="Turgeon B."/>
            <person name="Goodwin S."/>
            <person name="Spatafora J."/>
            <person name="Crous P."/>
            <person name="Grigoriev I."/>
        </authorList>
    </citation>
    <scope>NUCLEOTIDE SEQUENCE</scope>
    <source>
        <strain evidence="1">CBS 115976</strain>
    </source>
</reference>
<organism evidence="1 2">
    <name type="scientific">Microthyrium microscopicum</name>
    <dbReference type="NCBI Taxonomy" id="703497"/>
    <lineage>
        <taxon>Eukaryota</taxon>
        <taxon>Fungi</taxon>
        <taxon>Dikarya</taxon>
        <taxon>Ascomycota</taxon>
        <taxon>Pezizomycotina</taxon>
        <taxon>Dothideomycetes</taxon>
        <taxon>Dothideomycetes incertae sedis</taxon>
        <taxon>Microthyriales</taxon>
        <taxon>Microthyriaceae</taxon>
        <taxon>Microthyrium</taxon>
    </lineage>
</organism>
<sequence length="350" mass="39484">MVDTSLRHTLISYEKAISRSSSGRILAQYVLQYTPSPRCWRRNSILVHANDLPNDWSNILSKLPQGVFHATACPTSLDVAVTSALGGISQDIEDDSELLFQPNCQGIEPSTHAGSFQLVKSSSQQVTKLVRFNTKLFGDLPSFLEKELVLLKRDDESRWLVYANTRTCLYHLWVSDYEQVLLLEIQRVREFDGVEGVGQFHGLVLDDNRHFIKGVLLALPSGPCKYLAMELIPEHTTWTRRERWARSLVKTVASAHAQGLVLGIKPGLLGGIFLSDDDRPSLQIWYNDIGLGLNWMGQIPPEYRSSYAWSEPVEYFATVETDLFNLGLVLWMFAEAEALHIASIFCDLAR</sequence>
<evidence type="ECO:0008006" key="3">
    <source>
        <dbReference type="Google" id="ProtNLM"/>
    </source>
</evidence>
<dbReference type="AlphaFoldDB" id="A0A6A6U7I6"/>
<name>A0A6A6U7I6_9PEZI</name>